<dbReference type="InterPro" id="IPR050416">
    <property type="entry name" value="FAD-linked_Oxidoreductase"/>
</dbReference>
<dbReference type="EMBL" id="LFIV01000004">
    <property type="protein sequence ID" value="KZL78005.1"/>
    <property type="molecule type" value="Genomic_DNA"/>
</dbReference>
<protein>
    <submittedName>
        <fullName evidence="8">Isoamyl alcohol oxidase (FAD-dependent monooxygenase)</fullName>
    </submittedName>
</protein>
<proteinExistence type="inferred from homology"/>
<dbReference type="InterPro" id="IPR016166">
    <property type="entry name" value="FAD-bd_PCMH"/>
</dbReference>
<dbReference type="AlphaFoldDB" id="A0A161VX22"/>
<keyword evidence="3" id="KW-0285">Flavoprotein</keyword>
<dbReference type="Gene3D" id="3.30.465.10">
    <property type="match status" value="1"/>
</dbReference>
<name>A0A161VX22_9PEZI</name>
<dbReference type="Proteomes" id="UP000076552">
    <property type="component" value="Unassembled WGS sequence"/>
</dbReference>
<evidence type="ECO:0000256" key="5">
    <source>
        <dbReference type="ARBA" id="ARBA00023002"/>
    </source>
</evidence>
<keyword evidence="4" id="KW-0274">FAD</keyword>
<feature type="signal peptide" evidence="6">
    <location>
        <begin position="1"/>
        <end position="18"/>
    </location>
</feature>
<keyword evidence="6" id="KW-0732">Signal</keyword>
<keyword evidence="9" id="KW-1185">Reference proteome</keyword>
<dbReference type="InterPro" id="IPR036318">
    <property type="entry name" value="FAD-bd_PCMH-like_sf"/>
</dbReference>
<evidence type="ECO:0000256" key="3">
    <source>
        <dbReference type="ARBA" id="ARBA00022630"/>
    </source>
</evidence>
<evidence type="ECO:0000313" key="8">
    <source>
        <dbReference type="EMBL" id="KZL78005.1"/>
    </source>
</evidence>
<comment type="cofactor">
    <cofactor evidence="1">
        <name>FAD</name>
        <dbReference type="ChEBI" id="CHEBI:57692"/>
    </cofactor>
</comment>
<sequence>MLARFSIAASLLFGHVSAEVACKATPFDATWPSTEDWNAFNQSLGGALLKTQPVASSCYEDNPFSSTLSCDEVDKNWSSSTFHARFPESIDYPYWANSSCVPPSDYGYKNQGCELGGLPEFILNATTERQVAIAMKWAGTRNIRVIAKGTGHDLNGRSSGAYSLSIWTHQFQAIKLDAKWPRPLGNKTENVAILGSGINWGSALKAASTVGRTLVSGQVSTVGLGGFIGGGGHGPLSSHYGLAADQVLQATIVTPRGDILVANEARNQDLLWAIRGGGPGSYGVVTEYVLRTHPIPQNVVQATLSMSMAGNSTEAAMSASWSAMATLSRSLPDLMDAGIAGFGNAVTTKASKLSPGATSQGIEASFTLFGYNTTADAFVSALEPVRSRMLESGTNRTLSVVISKPIVFPTYLSFFDDLNKSPEPVGQISLISSRLLGRKELTEIPLEELRSHLQNISKSQIEGNPSSLIFGLQGGLGPAQVQTDMRGAVNPAWRSAYIHLISAGAFINTTDSAPQNALASAAAWTENNKETVWRQWAPGSGSYINEANPFNSNFQEDFYGGNYDRLLQVKEKYDPFASMHVLSGVGSHLWEYDLNTGKLCRH</sequence>
<comment type="caution">
    <text evidence="8">The sequence shown here is derived from an EMBL/GenBank/DDBJ whole genome shotgun (WGS) entry which is preliminary data.</text>
</comment>
<dbReference type="PANTHER" id="PTHR42973">
    <property type="entry name" value="BINDING OXIDOREDUCTASE, PUTATIVE (AFU_ORTHOLOGUE AFUA_1G17690)-RELATED"/>
    <property type="match status" value="1"/>
</dbReference>
<gene>
    <name evidence="8" type="ORF">CT0861_05795</name>
</gene>
<accession>A0A161VX22</accession>
<evidence type="ECO:0000259" key="7">
    <source>
        <dbReference type="PROSITE" id="PS51387"/>
    </source>
</evidence>
<keyword evidence="5" id="KW-0560">Oxidoreductase</keyword>
<reference evidence="8 9" key="1">
    <citation type="submission" date="2015-06" db="EMBL/GenBank/DDBJ databases">
        <title>Survival trade-offs in plant roots during colonization by closely related pathogenic and mutualistic fungi.</title>
        <authorList>
            <person name="Hacquard S."/>
            <person name="Kracher B."/>
            <person name="Hiruma K."/>
            <person name="Weinman A."/>
            <person name="Muench P."/>
            <person name="Garrido Oter R."/>
            <person name="Ver Loren van Themaat E."/>
            <person name="Dallerey J.-F."/>
            <person name="Damm U."/>
            <person name="Henrissat B."/>
            <person name="Lespinet O."/>
            <person name="Thon M."/>
            <person name="Kemen E."/>
            <person name="McHardy A.C."/>
            <person name="Schulze-Lefert P."/>
            <person name="O'Connell R.J."/>
        </authorList>
    </citation>
    <scope>NUCLEOTIDE SEQUENCE [LARGE SCALE GENOMIC DNA]</scope>
    <source>
        <strain evidence="8 9">0861</strain>
    </source>
</reference>
<dbReference type="InterPro" id="IPR012951">
    <property type="entry name" value="BBE"/>
</dbReference>
<keyword evidence="8" id="KW-0503">Monooxygenase</keyword>
<evidence type="ECO:0000256" key="1">
    <source>
        <dbReference type="ARBA" id="ARBA00001974"/>
    </source>
</evidence>
<evidence type="ECO:0000313" key="9">
    <source>
        <dbReference type="Proteomes" id="UP000076552"/>
    </source>
</evidence>
<dbReference type="InterPro" id="IPR016169">
    <property type="entry name" value="FAD-bd_PCMH_sub2"/>
</dbReference>
<feature type="chain" id="PRO_5007828749" evidence="6">
    <location>
        <begin position="19"/>
        <end position="602"/>
    </location>
</feature>
<dbReference type="Gene3D" id="3.40.462.20">
    <property type="match status" value="1"/>
</dbReference>
<evidence type="ECO:0000256" key="2">
    <source>
        <dbReference type="ARBA" id="ARBA00005466"/>
    </source>
</evidence>
<organism evidence="8 9">
    <name type="scientific">Colletotrichum tofieldiae</name>
    <dbReference type="NCBI Taxonomy" id="708197"/>
    <lineage>
        <taxon>Eukaryota</taxon>
        <taxon>Fungi</taxon>
        <taxon>Dikarya</taxon>
        <taxon>Ascomycota</taxon>
        <taxon>Pezizomycotina</taxon>
        <taxon>Sordariomycetes</taxon>
        <taxon>Hypocreomycetidae</taxon>
        <taxon>Glomerellales</taxon>
        <taxon>Glomerellaceae</taxon>
        <taxon>Colletotrichum</taxon>
        <taxon>Colletotrichum spaethianum species complex</taxon>
    </lineage>
</organism>
<dbReference type="PROSITE" id="PS51387">
    <property type="entry name" value="FAD_PCMH"/>
    <property type="match status" value="1"/>
</dbReference>
<dbReference type="Pfam" id="PF01565">
    <property type="entry name" value="FAD_binding_4"/>
    <property type="match status" value="1"/>
</dbReference>
<dbReference type="GO" id="GO:0004497">
    <property type="term" value="F:monooxygenase activity"/>
    <property type="evidence" value="ECO:0007669"/>
    <property type="project" value="UniProtKB-KW"/>
</dbReference>
<comment type="similarity">
    <text evidence="2">Belongs to the oxygen-dependent FAD-linked oxidoreductase family.</text>
</comment>
<evidence type="ECO:0000256" key="6">
    <source>
        <dbReference type="SAM" id="SignalP"/>
    </source>
</evidence>
<dbReference type="Pfam" id="PF08031">
    <property type="entry name" value="BBE"/>
    <property type="match status" value="1"/>
</dbReference>
<evidence type="ECO:0000256" key="4">
    <source>
        <dbReference type="ARBA" id="ARBA00022827"/>
    </source>
</evidence>
<dbReference type="InterPro" id="IPR006094">
    <property type="entry name" value="Oxid_FAD_bind_N"/>
</dbReference>
<dbReference type="SUPFAM" id="SSF56176">
    <property type="entry name" value="FAD-binding/transporter-associated domain-like"/>
    <property type="match status" value="1"/>
</dbReference>
<feature type="domain" description="FAD-binding PCMH-type" evidence="7">
    <location>
        <begin position="115"/>
        <end position="295"/>
    </location>
</feature>
<dbReference type="GO" id="GO:0071949">
    <property type="term" value="F:FAD binding"/>
    <property type="evidence" value="ECO:0007669"/>
    <property type="project" value="InterPro"/>
</dbReference>
<dbReference type="STRING" id="708197.A0A161VX22"/>
<dbReference type="PANTHER" id="PTHR42973:SF39">
    <property type="entry name" value="FAD-BINDING PCMH-TYPE DOMAIN-CONTAINING PROTEIN"/>
    <property type="match status" value="1"/>
</dbReference>